<feature type="region of interest" description="Disordered" evidence="1">
    <location>
        <begin position="29"/>
        <end position="50"/>
    </location>
</feature>
<evidence type="ECO:0000313" key="2">
    <source>
        <dbReference type="EMBL" id="KAF1914617.1"/>
    </source>
</evidence>
<dbReference type="PANTHER" id="PTHR36578:SF1">
    <property type="entry name" value="APPLE DOMAIN-CONTAINING PROTEIN"/>
    <property type="match status" value="1"/>
</dbReference>
<evidence type="ECO:0008006" key="4">
    <source>
        <dbReference type="Google" id="ProtNLM"/>
    </source>
</evidence>
<dbReference type="OrthoDB" id="271448at2759"/>
<feature type="non-terminal residue" evidence="2">
    <location>
        <position position="178"/>
    </location>
</feature>
<gene>
    <name evidence="2" type="ORF">BDU57DRAFT_425731</name>
</gene>
<organism evidence="2 3">
    <name type="scientific">Ampelomyces quisqualis</name>
    <name type="common">Powdery mildew agent</name>
    <dbReference type="NCBI Taxonomy" id="50730"/>
    <lineage>
        <taxon>Eukaryota</taxon>
        <taxon>Fungi</taxon>
        <taxon>Dikarya</taxon>
        <taxon>Ascomycota</taxon>
        <taxon>Pezizomycotina</taxon>
        <taxon>Dothideomycetes</taxon>
        <taxon>Pleosporomycetidae</taxon>
        <taxon>Pleosporales</taxon>
        <taxon>Pleosporineae</taxon>
        <taxon>Phaeosphaeriaceae</taxon>
        <taxon>Ampelomyces</taxon>
    </lineage>
</organism>
<sequence>IPTPTVSIPSTLKFGSLHTMLPGLTIPHEVDATGGECEHRAHGKGPQPFPDTPLAFLQLPEFSTMARDAPTPWGYRKVYQDQHASSVSEKYMTHDTMETYSTHDCAWRCDKVQGCEAFNIFFERTPTLNLGQKCRNTLASSAIKCALWGSMLNSSDATDTGYMRFDFQVVVAGSNAYN</sequence>
<feature type="non-terminal residue" evidence="2">
    <location>
        <position position="1"/>
    </location>
</feature>
<reference evidence="2" key="1">
    <citation type="journal article" date="2020" name="Stud. Mycol.">
        <title>101 Dothideomycetes genomes: a test case for predicting lifestyles and emergence of pathogens.</title>
        <authorList>
            <person name="Haridas S."/>
            <person name="Albert R."/>
            <person name="Binder M."/>
            <person name="Bloem J."/>
            <person name="Labutti K."/>
            <person name="Salamov A."/>
            <person name="Andreopoulos B."/>
            <person name="Baker S."/>
            <person name="Barry K."/>
            <person name="Bills G."/>
            <person name="Bluhm B."/>
            <person name="Cannon C."/>
            <person name="Castanera R."/>
            <person name="Culley D."/>
            <person name="Daum C."/>
            <person name="Ezra D."/>
            <person name="Gonzalez J."/>
            <person name="Henrissat B."/>
            <person name="Kuo A."/>
            <person name="Liang C."/>
            <person name="Lipzen A."/>
            <person name="Lutzoni F."/>
            <person name="Magnuson J."/>
            <person name="Mondo S."/>
            <person name="Nolan M."/>
            <person name="Ohm R."/>
            <person name="Pangilinan J."/>
            <person name="Park H.-J."/>
            <person name="Ramirez L."/>
            <person name="Alfaro M."/>
            <person name="Sun H."/>
            <person name="Tritt A."/>
            <person name="Yoshinaga Y."/>
            <person name="Zwiers L.-H."/>
            <person name="Turgeon B."/>
            <person name="Goodwin S."/>
            <person name="Spatafora J."/>
            <person name="Crous P."/>
            <person name="Grigoriev I."/>
        </authorList>
    </citation>
    <scope>NUCLEOTIDE SEQUENCE</scope>
    <source>
        <strain evidence="2">HMLAC05119</strain>
    </source>
</reference>
<proteinExistence type="predicted"/>
<name>A0A6A5QKL7_AMPQU</name>
<evidence type="ECO:0000256" key="1">
    <source>
        <dbReference type="SAM" id="MobiDB-lite"/>
    </source>
</evidence>
<feature type="compositionally biased region" description="Basic and acidic residues" evidence="1">
    <location>
        <begin position="29"/>
        <end position="40"/>
    </location>
</feature>
<dbReference type="EMBL" id="ML979137">
    <property type="protein sequence ID" value="KAF1914617.1"/>
    <property type="molecule type" value="Genomic_DNA"/>
</dbReference>
<evidence type="ECO:0000313" key="3">
    <source>
        <dbReference type="Proteomes" id="UP000800096"/>
    </source>
</evidence>
<accession>A0A6A5QKL7</accession>
<protein>
    <recommendedName>
        <fullName evidence="4">Apple domain-containing protein</fullName>
    </recommendedName>
</protein>
<dbReference type="PANTHER" id="PTHR36578">
    <property type="entry name" value="CHROMOSOME 15, WHOLE GENOME SHOTGUN SEQUENCE"/>
    <property type="match status" value="1"/>
</dbReference>
<keyword evidence="3" id="KW-1185">Reference proteome</keyword>
<dbReference type="AlphaFoldDB" id="A0A6A5QKL7"/>
<dbReference type="Proteomes" id="UP000800096">
    <property type="component" value="Unassembled WGS sequence"/>
</dbReference>